<dbReference type="InterPro" id="IPR035093">
    <property type="entry name" value="RelE/ParE_toxin_dom_sf"/>
</dbReference>
<name>A0A918MHR8_9FLAO</name>
<gene>
    <name evidence="1" type="ORF">GCM10007383_10190</name>
</gene>
<accession>A0A918MHR8</accession>
<dbReference type="EMBL" id="BMWP01000005">
    <property type="protein sequence ID" value="GGW26863.1"/>
    <property type="molecule type" value="Genomic_DNA"/>
</dbReference>
<sequence length="104" mass="12296">MRSGYKILWTDHALTALEETIKYLETNWTERELRNFSAKPEHTIELLSKTPELFPSSTENWGFEKPLLKNTIIYVIGFIMKILKSYPCSLIDKIRKRKEYNTAL</sequence>
<reference evidence="1" key="1">
    <citation type="journal article" date="2014" name="Int. J. Syst. Evol. Microbiol.">
        <title>Complete genome sequence of Corynebacterium casei LMG S-19264T (=DSM 44701T), isolated from a smear-ripened cheese.</title>
        <authorList>
            <consortium name="US DOE Joint Genome Institute (JGI-PGF)"/>
            <person name="Walter F."/>
            <person name="Albersmeier A."/>
            <person name="Kalinowski J."/>
            <person name="Ruckert C."/>
        </authorList>
    </citation>
    <scope>NUCLEOTIDE SEQUENCE</scope>
    <source>
        <strain evidence="1">KCTC 12113</strain>
    </source>
</reference>
<dbReference type="RefSeq" id="WP_051315491.1">
    <property type="nucleotide sequence ID" value="NZ_BMWP01000005.1"/>
</dbReference>
<organism evidence="1 2">
    <name type="scientific">Arenibacter certesii</name>
    <dbReference type="NCBI Taxonomy" id="228955"/>
    <lineage>
        <taxon>Bacteria</taxon>
        <taxon>Pseudomonadati</taxon>
        <taxon>Bacteroidota</taxon>
        <taxon>Flavobacteriia</taxon>
        <taxon>Flavobacteriales</taxon>
        <taxon>Flavobacteriaceae</taxon>
        <taxon>Arenibacter</taxon>
    </lineage>
</organism>
<proteinExistence type="predicted"/>
<comment type="caution">
    <text evidence="1">The sequence shown here is derived from an EMBL/GenBank/DDBJ whole genome shotgun (WGS) entry which is preliminary data.</text>
</comment>
<evidence type="ECO:0000313" key="1">
    <source>
        <dbReference type="EMBL" id="GGW26863.1"/>
    </source>
</evidence>
<reference evidence="1" key="2">
    <citation type="submission" date="2020-09" db="EMBL/GenBank/DDBJ databases">
        <authorList>
            <person name="Sun Q."/>
            <person name="Kim S."/>
        </authorList>
    </citation>
    <scope>NUCLEOTIDE SEQUENCE</scope>
    <source>
        <strain evidence="1">KCTC 12113</strain>
    </source>
</reference>
<evidence type="ECO:0008006" key="3">
    <source>
        <dbReference type="Google" id="ProtNLM"/>
    </source>
</evidence>
<protein>
    <recommendedName>
        <fullName evidence="3">Type II toxin-antitoxin system RelE/ParE family toxin</fullName>
    </recommendedName>
</protein>
<dbReference type="Proteomes" id="UP000634668">
    <property type="component" value="Unassembled WGS sequence"/>
</dbReference>
<dbReference type="Gene3D" id="3.30.2310.20">
    <property type="entry name" value="RelE-like"/>
    <property type="match status" value="1"/>
</dbReference>
<evidence type="ECO:0000313" key="2">
    <source>
        <dbReference type="Proteomes" id="UP000634668"/>
    </source>
</evidence>
<dbReference type="AlphaFoldDB" id="A0A918MHR8"/>
<keyword evidence="2" id="KW-1185">Reference proteome</keyword>